<dbReference type="AlphaFoldDB" id="A0A9W9T6T0"/>
<dbReference type="CDD" id="cd07323">
    <property type="entry name" value="LAM"/>
    <property type="match status" value="1"/>
</dbReference>
<evidence type="ECO:0000313" key="7">
    <source>
        <dbReference type="Proteomes" id="UP001150879"/>
    </source>
</evidence>
<dbReference type="Gene3D" id="1.10.10.10">
    <property type="entry name" value="Winged helix-like DNA-binding domain superfamily/Winged helix DNA-binding domain"/>
    <property type="match status" value="1"/>
</dbReference>
<dbReference type="GO" id="GO:0045727">
    <property type="term" value="P:positive regulation of translation"/>
    <property type="evidence" value="ECO:0007669"/>
    <property type="project" value="TreeGrafter"/>
</dbReference>
<dbReference type="InterPro" id="IPR006630">
    <property type="entry name" value="La_HTH"/>
</dbReference>
<feature type="region of interest" description="Disordered" evidence="4">
    <location>
        <begin position="300"/>
        <end position="450"/>
    </location>
</feature>
<dbReference type="Pfam" id="PF05383">
    <property type="entry name" value="La"/>
    <property type="match status" value="1"/>
</dbReference>
<reference evidence="6" key="1">
    <citation type="submission" date="2022-11" db="EMBL/GenBank/DDBJ databases">
        <authorList>
            <person name="Petersen C."/>
        </authorList>
    </citation>
    <scope>NUCLEOTIDE SEQUENCE</scope>
    <source>
        <strain evidence="6">IBT 16849</strain>
    </source>
</reference>
<evidence type="ECO:0000256" key="3">
    <source>
        <dbReference type="SAM" id="Coils"/>
    </source>
</evidence>
<proteinExistence type="predicted"/>
<dbReference type="GO" id="GO:0005829">
    <property type="term" value="C:cytosol"/>
    <property type="evidence" value="ECO:0007669"/>
    <property type="project" value="TreeGrafter"/>
</dbReference>
<dbReference type="InterPro" id="IPR045180">
    <property type="entry name" value="La_dom_prot"/>
</dbReference>
<gene>
    <name evidence="6" type="ORF">N7472_001555</name>
</gene>
<reference evidence="6" key="2">
    <citation type="journal article" date="2023" name="IMA Fungus">
        <title>Comparative genomic study of the Penicillium genus elucidates a diverse pangenome and 15 lateral gene transfer events.</title>
        <authorList>
            <person name="Petersen C."/>
            <person name="Sorensen T."/>
            <person name="Nielsen M.R."/>
            <person name="Sondergaard T.E."/>
            <person name="Sorensen J.L."/>
            <person name="Fitzpatrick D.A."/>
            <person name="Frisvad J.C."/>
            <person name="Nielsen K.L."/>
        </authorList>
    </citation>
    <scope>NUCLEOTIDE SEQUENCE</scope>
    <source>
        <strain evidence="6">IBT 16849</strain>
    </source>
</reference>
<comment type="caution">
    <text evidence="6">The sequence shown here is derived from an EMBL/GenBank/DDBJ whole genome shotgun (WGS) entry which is preliminary data.</text>
</comment>
<dbReference type="PANTHER" id="PTHR22792">
    <property type="entry name" value="LUPUS LA PROTEIN-RELATED"/>
    <property type="match status" value="1"/>
</dbReference>
<organism evidence="6 7">
    <name type="scientific">Penicillium cf. griseofulvum</name>
    <dbReference type="NCBI Taxonomy" id="2972120"/>
    <lineage>
        <taxon>Eukaryota</taxon>
        <taxon>Fungi</taxon>
        <taxon>Dikarya</taxon>
        <taxon>Ascomycota</taxon>
        <taxon>Pezizomycotina</taxon>
        <taxon>Eurotiomycetes</taxon>
        <taxon>Eurotiomycetidae</taxon>
        <taxon>Eurotiales</taxon>
        <taxon>Aspergillaceae</taxon>
        <taxon>Penicillium</taxon>
    </lineage>
</organism>
<evidence type="ECO:0000256" key="1">
    <source>
        <dbReference type="ARBA" id="ARBA00022884"/>
    </source>
</evidence>
<dbReference type="Proteomes" id="UP001150879">
    <property type="component" value="Unassembled WGS sequence"/>
</dbReference>
<name>A0A9W9T6T0_9EURO</name>
<keyword evidence="1 2" id="KW-0694">RNA-binding</keyword>
<dbReference type="SUPFAM" id="SSF46785">
    <property type="entry name" value="Winged helix' DNA-binding domain"/>
    <property type="match status" value="1"/>
</dbReference>
<keyword evidence="3" id="KW-0175">Coiled coil</keyword>
<dbReference type="InterPro" id="IPR036390">
    <property type="entry name" value="WH_DNA-bd_sf"/>
</dbReference>
<feature type="region of interest" description="Disordered" evidence="4">
    <location>
        <begin position="1"/>
        <end position="24"/>
    </location>
</feature>
<dbReference type="GO" id="GO:0003723">
    <property type="term" value="F:RNA binding"/>
    <property type="evidence" value="ECO:0007669"/>
    <property type="project" value="UniProtKB-UniRule"/>
</dbReference>
<dbReference type="InterPro" id="IPR036388">
    <property type="entry name" value="WH-like_DNA-bd_sf"/>
</dbReference>
<feature type="coiled-coil region" evidence="3">
    <location>
        <begin position="102"/>
        <end position="129"/>
    </location>
</feature>
<keyword evidence="7" id="KW-1185">Reference proteome</keyword>
<dbReference type="OrthoDB" id="340227at2759"/>
<evidence type="ECO:0000313" key="6">
    <source>
        <dbReference type="EMBL" id="KAJ5211416.1"/>
    </source>
</evidence>
<dbReference type="SMART" id="SM00715">
    <property type="entry name" value="LA"/>
    <property type="match status" value="1"/>
</dbReference>
<dbReference type="GO" id="GO:0010494">
    <property type="term" value="C:cytoplasmic stress granule"/>
    <property type="evidence" value="ECO:0007669"/>
    <property type="project" value="TreeGrafter"/>
</dbReference>
<dbReference type="PROSITE" id="PS50961">
    <property type="entry name" value="HTH_LA"/>
    <property type="match status" value="1"/>
</dbReference>
<dbReference type="PANTHER" id="PTHR22792:SF132">
    <property type="entry name" value="LA-RELATED PROTEIN 1"/>
    <property type="match status" value="1"/>
</dbReference>
<evidence type="ECO:0000256" key="2">
    <source>
        <dbReference type="PROSITE-ProRule" id="PRU00332"/>
    </source>
</evidence>
<feature type="domain" description="HTH La-type RNA-binding" evidence="5">
    <location>
        <begin position="201"/>
        <end position="295"/>
    </location>
</feature>
<accession>A0A9W9T6T0</accession>
<protein>
    <recommendedName>
        <fullName evidence="5">HTH La-type RNA-binding domain-containing protein</fullName>
    </recommendedName>
</protein>
<feature type="compositionally biased region" description="Polar residues" evidence="4">
    <location>
        <begin position="322"/>
        <end position="360"/>
    </location>
</feature>
<sequence length="450" mass="50562">MKGQLNSEGQDSHANDEDPQNLTIDSSPHLYGAISVSVVAIQCLEQLTCLFTDQYLQEQPGVYPALWQDELGRLRVWAANIGVHQSGKGSLDVQLRDALHIKDQTLRLLERLRRTAEDLQEALQGSECKDDFGDDFSDSSNEDETELQSIYRAFRDTIDNLFHMSILIQRPAQCDRLLGTKILKSTVFDPYAMSAMPYQGYMEPFTLMNMLSMQLEYYFSVDNMCKDMFLRRRMDSQGFVPLGVIASFKRVKSLTEDFELLRHISRQLRTVEYQTGKDGVDRLRPRERWAQWILPYDQREPSAQHEGAAPAAHPSKNDENIPFNTHGPNGSVPNGTGTRGSQSLSSTAPEFQPSMPQNEIANVGYPMDTRSYPAESSPRECSSHFPPWIDPEVNNSPAACGLDPNPTSPPSISSGRAAVDDDKTIHPPSAVHQHRNPAWKGKANKSYQKS</sequence>
<evidence type="ECO:0000259" key="5">
    <source>
        <dbReference type="PROSITE" id="PS50961"/>
    </source>
</evidence>
<evidence type="ECO:0000256" key="4">
    <source>
        <dbReference type="SAM" id="MobiDB-lite"/>
    </source>
</evidence>
<dbReference type="EMBL" id="JAPQKP010000001">
    <property type="protein sequence ID" value="KAJ5211416.1"/>
    <property type="molecule type" value="Genomic_DNA"/>
</dbReference>